<reference evidence="2" key="1">
    <citation type="journal article" date="2023" name="Mol. Biol. Evol.">
        <title>Third-Generation Sequencing Reveals the Adaptive Role of the Epigenome in Three Deep-Sea Polychaetes.</title>
        <authorList>
            <person name="Perez M."/>
            <person name="Aroh O."/>
            <person name="Sun Y."/>
            <person name="Lan Y."/>
            <person name="Juniper S.K."/>
            <person name="Young C.R."/>
            <person name="Angers B."/>
            <person name="Qian P.Y."/>
        </authorList>
    </citation>
    <scope>NUCLEOTIDE SEQUENCE</scope>
    <source>
        <strain evidence="2">R07B-5</strain>
    </source>
</reference>
<sequence>MRRQTTDILVECKIDSGAEVNVMPLRLYKHLFPEQKDSHGRPIALQKSKVNLSACGGANVKQYGCFTLQCTHNDIALNVEFHVTEDTGSTMLGLQACISLRIISLNCEKDSACNDCLKNSQLNARQEDGNSKSSGEGNGDPKEKLLEKYPKCFRDVGLFSG</sequence>
<feature type="region of interest" description="Disordered" evidence="1">
    <location>
        <begin position="125"/>
        <end position="146"/>
    </location>
</feature>
<evidence type="ECO:0000256" key="1">
    <source>
        <dbReference type="SAM" id="MobiDB-lite"/>
    </source>
</evidence>
<evidence type="ECO:0000313" key="2">
    <source>
        <dbReference type="EMBL" id="KAK2185131.1"/>
    </source>
</evidence>
<name>A0AAD9NZ47_RIDPI</name>
<proteinExistence type="predicted"/>
<protein>
    <submittedName>
        <fullName evidence="2">Uncharacterized protein</fullName>
    </submittedName>
</protein>
<comment type="caution">
    <text evidence="2">The sequence shown here is derived from an EMBL/GenBank/DDBJ whole genome shotgun (WGS) entry which is preliminary data.</text>
</comment>
<dbReference type="Proteomes" id="UP001209878">
    <property type="component" value="Unassembled WGS sequence"/>
</dbReference>
<accession>A0AAD9NZ47</accession>
<keyword evidence="3" id="KW-1185">Reference proteome</keyword>
<evidence type="ECO:0000313" key="3">
    <source>
        <dbReference type="Proteomes" id="UP001209878"/>
    </source>
</evidence>
<dbReference type="EMBL" id="JAODUO010000244">
    <property type="protein sequence ID" value="KAK2185131.1"/>
    <property type="molecule type" value="Genomic_DNA"/>
</dbReference>
<dbReference type="CDD" id="cd05481">
    <property type="entry name" value="retropepsin_like_LTR_1"/>
    <property type="match status" value="1"/>
</dbReference>
<organism evidence="2 3">
    <name type="scientific">Ridgeia piscesae</name>
    <name type="common">Tubeworm</name>
    <dbReference type="NCBI Taxonomy" id="27915"/>
    <lineage>
        <taxon>Eukaryota</taxon>
        <taxon>Metazoa</taxon>
        <taxon>Spiralia</taxon>
        <taxon>Lophotrochozoa</taxon>
        <taxon>Annelida</taxon>
        <taxon>Polychaeta</taxon>
        <taxon>Sedentaria</taxon>
        <taxon>Canalipalpata</taxon>
        <taxon>Sabellida</taxon>
        <taxon>Siboglinidae</taxon>
        <taxon>Ridgeia</taxon>
    </lineage>
</organism>
<dbReference type="AlphaFoldDB" id="A0AAD9NZ47"/>
<gene>
    <name evidence="2" type="ORF">NP493_245g00005</name>
</gene>